<dbReference type="Pfam" id="PF01841">
    <property type="entry name" value="Transglut_core"/>
    <property type="match status" value="1"/>
</dbReference>
<proteinExistence type="predicted"/>
<reference evidence="2" key="1">
    <citation type="submission" date="2020-08" db="EMBL/GenBank/DDBJ databases">
        <title>Genome public.</title>
        <authorList>
            <person name="Liu C."/>
            <person name="Sun Q."/>
        </authorList>
    </citation>
    <scope>NUCLEOTIDE SEQUENCE</scope>
    <source>
        <strain evidence="2">NSJ-33</strain>
    </source>
</reference>
<evidence type="ECO:0000313" key="3">
    <source>
        <dbReference type="Proteomes" id="UP000610760"/>
    </source>
</evidence>
<dbReference type="SUPFAM" id="SSF54001">
    <property type="entry name" value="Cysteine proteinases"/>
    <property type="match status" value="1"/>
</dbReference>
<protein>
    <submittedName>
        <fullName evidence="2">Transglutaminase domain-containing protein</fullName>
    </submittedName>
</protein>
<evidence type="ECO:0000259" key="1">
    <source>
        <dbReference type="Pfam" id="PF01841"/>
    </source>
</evidence>
<evidence type="ECO:0000313" key="2">
    <source>
        <dbReference type="EMBL" id="MBC8559441.1"/>
    </source>
</evidence>
<organism evidence="2 3">
    <name type="scientific">Fumia xinanensis</name>
    <dbReference type="NCBI Taxonomy" id="2763659"/>
    <lineage>
        <taxon>Bacteria</taxon>
        <taxon>Bacillati</taxon>
        <taxon>Bacillota</taxon>
        <taxon>Clostridia</taxon>
        <taxon>Eubacteriales</taxon>
        <taxon>Oscillospiraceae</taxon>
        <taxon>Fumia</taxon>
    </lineage>
</organism>
<dbReference type="Proteomes" id="UP000610760">
    <property type="component" value="Unassembled WGS sequence"/>
</dbReference>
<gene>
    <name evidence="2" type="ORF">H8710_05075</name>
</gene>
<dbReference type="Gene3D" id="3.10.620.30">
    <property type="match status" value="1"/>
</dbReference>
<comment type="caution">
    <text evidence="2">The sequence shown here is derived from an EMBL/GenBank/DDBJ whole genome shotgun (WGS) entry which is preliminary data.</text>
</comment>
<dbReference type="RefSeq" id="WP_249294334.1">
    <property type="nucleotide sequence ID" value="NZ_JACRSV010000001.1"/>
</dbReference>
<name>A0A926I714_9FIRM</name>
<keyword evidence="3" id="KW-1185">Reference proteome</keyword>
<dbReference type="EMBL" id="JACRSV010000001">
    <property type="protein sequence ID" value="MBC8559441.1"/>
    <property type="molecule type" value="Genomic_DNA"/>
</dbReference>
<feature type="domain" description="Transglutaminase-like" evidence="1">
    <location>
        <begin position="44"/>
        <end position="149"/>
    </location>
</feature>
<dbReference type="InterPro" id="IPR038765">
    <property type="entry name" value="Papain-like_cys_pep_sf"/>
</dbReference>
<dbReference type="AlphaFoldDB" id="A0A926I714"/>
<accession>A0A926I714</accession>
<dbReference type="InterPro" id="IPR002931">
    <property type="entry name" value="Transglutaminase-like"/>
</dbReference>
<sequence>MSYDVFTGALRMFDSFQDDKTEVETLFRSHPSLKELEKRFSFSQIAGIGDTFSRACRLLTWLAAHVYHKGDYDSRLTNAIDLLDYSLDKGPESGINCLSLSTALTEMCLSVGIFARRMSMMPLSPYDGDNHVVCEAWLPEEKRWVMLDPSYGGYLVDEAGRALSLLELRKLLGCQGEVGFSDGFHYNGDRNLDFEDVKEYYAKNLFYFKWLEVQTSDSDNVSGSRTLYLSPNGYDPVQSQFACIKYKEKRFGSHPFFDRRKITLRQEKAVFCGEAALTAAPHWSEDTA</sequence>